<dbReference type="Proteomes" id="UP000029712">
    <property type="component" value="Chromosome"/>
</dbReference>
<accession>A0A454CAU2</accession>
<reference evidence="1 2" key="1">
    <citation type="submission" date="2014-08" db="EMBL/GenBank/DDBJ databases">
        <authorList>
            <person name="Kuleshov K."/>
            <person name="Dedkov V."/>
            <person name="Markelov M."/>
            <person name="Pimkina E."/>
        </authorList>
    </citation>
    <scope>NUCLEOTIDE SEQUENCE [LARGE SCALE GENOMIC DNA]</scope>
    <source>
        <strain evidence="2">TOA</strain>
    </source>
</reference>
<dbReference type="OrthoDB" id="34589at2"/>
<sequence>MAIRKDLYDPFWTTAPDFSVPGAGVPSEGKQYEDKKFFRILLKSVVQSEVNPQYKNTQTAFAPLVPNIIKEVNIDLDYAKNSIDYLKYKVFLKLPRKVASSYDFLYGSKGFINSDGTVSRLYTRKIIRFDLLNNEIKTKTKFENSKLKSMIQKIYGSDWDIVREPTVLSATTTITIWDWLNWQPYAEKIDDLDTKFRELIDWNSLIWTETKEKFDGYFRMQVIKEEKVYNAPDGVKKTSIERRHNDGTPGGYRRNEGYPKWTIKINCIELWIEKQADANWDEYPEPTRILYQNNFLLNNHTWKKFASSFEFEDIDINCKVNEKIVIHGLFLPEFCEINKTPLFLPSIPNLGQITIKHIK</sequence>
<proteinExistence type="predicted"/>
<reference evidence="1 2" key="2">
    <citation type="submission" date="2018-10" db="EMBL/GenBank/DDBJ databases">
        <title>Detection and isolation of Mycoplasma hominis as a predominant microorganism from pelvic cavity of patient with salpingitis and tubo-ovarian abscess.</title>
        <authorList>
            <person name="Guschin A.E."/>
            <person name="Khayrullina G.A."/>
            <person name="Rakovskaya I.V."/>
            <person name="Shelenkov A.A."/>
            <person name="Shagin D.A."/>
        </authorList>
    </citation>
    <scope>NUCLEOTIDE SEQUENCE [LARGE SCALE GENOMIC DNA]</scope>
    <source>
        <strain evidence="2">TOA</strain>
    </source>
</reference>
<protein>
    <submittedName>
        <fullName evidence="1">Uncharacterized protein</fullName>
    </submittedName>
</protein>
<dbReference type="EMBL" id="CP033021">
    <property type="protein sequence ID" value="AYN65639.1"/>
    <property type="molecule type" value="Genomic_DNA"/>
</dbReference>
<dbReference type="RefSeq" id="WP_036438645.1">
    <property type="nucleotide sequence ID" value="NZ_CP032849.1"/>
</dbReference>
<evidence type="ECO:0000313" key="2">
    <source>
        <dbReference type="Proteomes" id="UP000029712"/>
    </source>
</evidence>
<gene>
    <name evidence="1" type="ORF">KN71_003015</name>
</gene>
<evidence type="ECO:0000313" key="1">
    <source>
        <dbReference type="EMBL" id="AYN65639.1"/>
    </source>
</evidence>
<organism evidence="1 2">
    <name type="scientific">Metamycoplasma hominis</name>
    <name type="common">Mycoplasma hominis</name>
    <dbReference type="NCBI Taxonomy" id="2098"/>
    <lineage>
        <taxon>Bacteria</taxon>
        <taxon>Bacillati</taxon>
        <taxon>Mycoplasmatota</taxon>
        <taxon>Mycoplasmoidales</taxon>
        <taxon>Metamycoplasmataceae</taxon>
        <taxon>Metamycoplasma</taxon>
    </lineage>
</organism>
<dbReference type="AlphaFoldDB" id="A0A454CAU2"/>
<name>A0A454CAU2_METHO</name>